<keyword evidence="3" id="KW-1185">Reference proteome</keyword>
<dbReference type="AlphaFoldDB" id="A0A2P7AWB9"/>
<feature type="transmembrane region" description="Helical" evidence="1">
    <location>
        <begin position="95"/>
        <end position="114"/>
    </location>
</feature>
<feature type="transmembrane region" description="Helical" evidence="1">
    <location>
        <begin position="197"/>
        <end position="214"/>
    </location>
</feature>
<evidence type="ECO:0000313" key="2">
    <source>
        <dbReference type="EMBL" id="PSH58501.1"/>
    </source>
</evidence>
<protein>
    <recommendedName>
        <fullName evidence="4">Glycosyltransferase RgtA/B/C/D-like domain-containing protein</fullName>
    </recommendedName>
</protein>
<reference evidence="3" key="1">
    <citation type="submission" date="2017-11" db="EMBL/GenBank/DDBJ databases">
        <authorList>
            <person name="Kuznetsova I."/>
            <person name="Sazanova A."/>
            <person name="Chirak E."/>
            <person name="Safronova V."/>
            <person name="Willems A."/>
        </authorList>
    </citation>
    <scope>NUCLEOTIDE SEQUENCE [LARGE SCALE GENOMIC DNA]</scope>
    <source>
        <strain evidence="3">PEPV15</strain>
    </source>
</reference>
<feature type="transmembrane region" description="Helical" evidence="1">
    <location>
        <begin position="327"/>
        <end position="346"/>
    </location>
</feature>
<organism evidence="2 3">
    <name type="scientific">Phyllobacterium endophyticum</name>
    <dbReference type="NCBI Taxonomy" id="1149773"/>
    <lineage>
        <taxon>Bacteria</taxon>
        <taxon>Pseudomonadati</taxon>
        <taxon>Pseudomonadota</taxon>
        <taxon>Alphaproteobacteria</taxon>
        <taxon>Hyphomicrobiales</taxon>
        <taxon>Phyllobacteriaceae</taxon>
        <taxon>Phyllobacterium</taxon>
    </lineage>
</organism>
<keyword evidence="1" id="KW-0812">Transmembrane</keyword>
<feature type="transmembrane region" description="Helical" evidence="1">
    <location>
        <begin position="174"/>
        <end position="191"/>
    </location>
</feature>
<keyword evidence="1" id="KW-1133">Transmembrane helix</keyword>
<feature type="transmembrane region" description="Helical" evidence="1">
    <location>
        <begin position="302"/>
        <end position="321"/>
    </location>
</feature>
<evidence type="ECO:0000256" key="1">
    <source>
        <dbReference type="SAM" id="Phobius"/>
    </source>
</evidence>
<dbReference type="Proteomes" id="UP000241158">
    <property type="component" value="Unassembled WGS sequence"/>
</dbReference>
<feature type="transmembrane region" description="Helical" evidence="1">
    <location>
        <begin position="7"/>
        <end position="27"/>
    </location>
</feature>
<gene>
    <name evidence="2" type="ORF">CU100_12990</name>
</gene>
<sequence length="605" mass="65823">MHYRSNLRSVLVVVLIALCALYVSLLWNTVPYYQSSGGIALWHSGFAESLARSGPFAYPPHLAFPQGAPIALGASLSYLQYILMALFGMGGLDSYSVAGFLFAVAAVTGCYFFARGLGVSRPLSIALAVLFLSQAFFSLHVIGYGAVGFGFGFLPAFCAVFRYVCNNHEGARSTIILNGVLLTFTMIFFAFLDGYSFVMAVAIGVALLVSQSLFERGTWRIHLWNLALLTFASGIAFLLYNAYVPAVGLPGYPLNIFAFLSVHIPSLFRPTAGYSILYDFLDLSKVRLATEYVGAGLGNHESAFLSITALIILVASFFIRIAKVWRIAALLLIVGGGLMAIGPVLPESNGEFQGSKLVSAERAPLITMPTYPLYTSVPGLDQMRATYRWLAVVKLGFWILVCLFCGYLASRFRHGQAIAFAMIVLMTLETSRPPLGQWLAGKKQYDMANSLQRDLTADIETFVPPGSKLLVLPITNDFVVHAVAAKAGVYTYNVAGDKNLLIAASERPAEITGISEAGACLLNQLFVAAERGQIDFLAFRMFDSHRGLRGWIWPPSKAEIEENASVALQLSKDVPPALVSKGKFFWFVDAHKVDRSMTKSGCPQS</sequence>
<accession>A0A2P7AWB9</accession>
<evidence type="ECO:0008006" key="4">
    <source>
        <dbReference type="Google" id="ProtNLM"/>
    </source>
</evidence>
<evidence type="ECO:0000313" key="3">
    <source>
        <dbReference type="Proteomes" id="UP000241158"/>
    </source>
</evidence>
<dbReference type="OrthoDB" id="9767863at2"/>
<feature type="transmembrane region" description="Helical" evidence="1">
    <location>
        <begin position="389"/>
        <end position="409"/>
    </location>
</feature>
<keyword evidence="1" id="KW-0472">Membrane</keyword>
<feature type="transmembrane region" description="Helical" evidence="1">
    <location>
        <begin position="226"/>
        <end position="244"/>
    </location>
</feature>
<comment type="caution">
    <text evidence="2">The sequence shown here is derived from an EMBL/GenBank/DDBJ whole genome shotgun (WGS) entry which is preliminary data.</text>
</comment>
<feature type="transmembrane region" description="Helical" evidence="1">
    <location>
        <begin position="148"/>
        <end position="165"/>
    </location>
</feature>
<dbReference type="EMBL" id="PGGN01000002">
    <property type="protein sequence ID" value="PSH58501.1"/>
    <property type="molecule type" value="Genomic_DNA"/>
</dbReference>
<dbReference type="RefSeq" id="WP_106716943.1">
    <property type="nucleotide sequence ID" value="NZ_JACHXT010000001.1"/>
</dbReference>
<name>A0A2P7AWB9_9HYPH</name>
<proteinExistence type="predicted"/>
<feature type="transmembrane region" description="Helical" evidence="1">
    <location>
        <begin position="70"/>
        <end position="89"/>
    </location>
</feature>